<gene>
    <name evidence="1" type="primary">rbpA</name>
    <name evidence="2" type="ORF">MI149_05875</name>
</gene>
<protein>
    <recommendedName>
        <fullName evidence="1">RNA polymerase-binding protein RbpA</fullName>
    </recommendedName>
</protein>
<reference evidence="2" key="1">
    <citation type="submission" date="2022-08" db="EMBL/GenBank/DDBJ databases">
        <title>Whole genome sequencing of non-tuberculosis mycobacteria type-strains.</title>
        <authorList>
            <person name="Igarashi Y."/>
            <person name="Osugi A."/>
            <person name="Mitarai S."/>
        </authorList>
    </citation>
    <scope>NUCLEOTIDE SEQUENCE</scope>
    <source>
        <strain evidence="2">JCM 16369</strain>
    </source>
</reference>
<dbReference type="InterPro" id="IPR025182">
    <property type="entry name" value="RNApol-bd_RbpA"/>
</dbReference>
<sequence length="112" mass="12859">MVDRLRGTRLGSVSYETDRNDNLAPRSIARYRTGNGEEFDIPMADDAEVPDTWQCRNGLEGRLIAGGEPVEPKKKVKVPRTHWDMLLERRSIEELEVLLQERLAVVRSLRGR</sequence>
<keyword evidence="3" id="KW-1185">Reference proteome</keyword>
<keyword evidence="1" id="KW-0805">Transcription regulation</keyword>
<comment type="subunit">
    <text evidence="1">Forms a complex with the RNAP catalytic core and with free principal sigma factors.</text>
</comment>
<dbReference type="InterPro" id="IPR038638">
    <property type="entry name" value="RbpA_sf"/>
</dbReference>
<dbReference type="HAMAP" id="MF_01483">
    <property type="entry name" value="RbpA"/>
    <property type="match status" value="1"/>
</dbReference>
<dbReference type="Pfam" id="PF13397">
    <property type="entry name" value="RbpA"/>
    <property type="match status" value="1"/>
</dbReference>
<dbReference type="RefSeq" id="WP_240179028.1">
    <property type="nucleotide sequence ID" value="NZ_CP092362.2"/>
</dbReference>
<dbReference type="Proteomes" id="UP001055337">
    <property type="component" value="Chromosome"/>
</dbReference>
<evidence type="ECO:0000256" key="1">
    <source>
        <dbReference type="HAMAP-Rule" id="MF_01483"/>
    </source>
</evidence>
<evidence type="ECO:0000313" key="3">
    <source>
        <dbReference type="Proteomes" id="UP001055337"/>
    </source>
</evidence>
<keyword evidence="1" id="KW-0804">Transcription</keyword>
<proteinExistence type="inferred from homology"/>
<comment type="function">
    <text evidence="1">Binds to RNA polymerase (RNAP), stimulating transcription from principal, but not alternative sigma factor promoters.</text>
</comment>
<accession>A0ABY3TSH7</accession>
<name>A0ABY3TSH7_9MYCO</name>
<organism evidence="2 3">
    <name type="scientific">Mycolicibacterium crocinum</name>
    <dbReference type="NCBI Taxonomy" id="388459"/>
    <lineage>
        <taxon>Bacteria</taxon>
        <taxon>Bacillati</taxon>
        <taxon>Actinomycetota</taxon>
        <taxon>Actinomycetes</taxon>
        <taxon>Mycobacteriales</taxon>
        <taxon>Mycobacteriaceae</taxon>
        <taxon>Mycolicibacterium</taxon>
    </lineage>
</organism>
<dbReference type="Gene3D" id="2.20.28.270">
    <property type="entry name" value="RNA polymerase-binding protein A"/>
    <property type="match status" value="1"/>
</dbReference>
<evidence type="ECO:0000313" key="2">
    <source>
        <dbReference type="EMBL" id="ULN42634.1"/>
    </source>
</evidence>
<comment type="similarity">
    <text evidence="1">Belongs to the RNA polymerase-binding protein RbpA family.</text>
</comment>
<comment type="caution">
    <text evidence="1">Lacks conserved residue(s) required for the propagation of feature annotation.</text>
</comment>
<dbReference type="EMBL" id="CP092362">
    <property type="protein sequence ID" value="ULN42634.1"/>
    <property type="molecule type" value="Genomic_DNA"/>
</dbReference>